<gene>
    <name evidence="2" type="ORF">VBApiPXC38_74</name>
</gene>
<sequence>MFNSNFSDRFNKSMAGFKKAHTELTALKADIETETKAAEEHQRKLKAASEQVNTALDNLAPFVGVSK</sequence>
<proteinExistence type="predicted"/>
<evidence type="ECO:0000256" key="1">
    <source>
        <dbReference type="SAM" id="Coils"/>
    </source>
</evidence>
<protein>
    <submittedName>
        <fullName evidence="2">Uncharacterized protein</fullName>
    </submittedName>
</protein>
<reference evidence="2 3" key="1">
    <citation type="submission" date="2019-09" db="EMBL/GenBank/DDBJ databases">
        <title>The characteristics and genome analysis of VB_ApiP_XC38, a novel N4-like phage Infecting Acinetobacter pittii.</title>
        <authorList>
            <person name="Cheng M."/>
        </authorList>
    </citation>
    <scope>NUCLEOTIDE SEQUENCE [LARGE SCALE GENOMIC DNA]</scope>
</reference>
<evidence type="ECO:0000313" key="3">
    <source>
        <dbReference type="Proteomes" id="UP000326537"/>
    </source>
</evidence>
<accession>A0A5P8PSL9</accession>
<evidence type="ECO:0000313" key="2">
    <source>
        <dbReference type="EMBL" id="QFR59761.1"/>
    </source>
</evidence>
<name>A0A5P8PSL9_9CAUD</name>
<keyword evidence="3" id="KW-1185">Reference proteome</keyword>
<dbReference type="EMBL" id="MN508356">
    <property type="protein sequence ID" value="QFR59761.1"/>
    <property type="molecule type" value="Genomic_DNA"/>
</dbReference>
<feature type="coiled-coil region" evidence="1">
    <location>
        <begin position="24"/>
        <end position="58"/>
    </location>
</feature>
<organism evidence="2 3">
    <name type="scientific">Acinetobacter phage VB_ApiP_XC38</name>
    <dbReference type="NCBI Taxonomy" id="2655002"/>
    <lineage>
        <taxon>Viruses</taxon>
        <taxon>Duplodnaviria</taxon>
        <taxon>Heunggongvirae</taxon>
        <taxon>Uroviricota</taxon>
        <taxon>Caudoviricetes</taxon>
        <taxon>Schitoviridae</taxon>
        <taxon>Exceevirus</taxon>
        <taxon>Exceevirus Xc38</taxon>
    </lineage>
</organism>
<dbReference type="Proteomes" id="UP000326537">
    <property type="component" value="Segment"/>
</dbReference>
<keyword evidence="1" id="KW-0175">Coiled coil</keyword>